<keyword evidence="3" id="KW-1185">Reference proteome</keyword>
<feature type="compositionally biased region" description="Low complexity" evidence="1">
    <location>
        <begin position="167"/>
        <end position="188"/>
    </location>
</feature>
<feature type="region of interest" description="Disordered" evidence="1">
    <location>
        <begin position="167"/>
        <end position="316"/>
    </location>
</feature>
<dbReference type="Pfam" id="PF05869">
    <property type="entry name" value="Dam"/>
    <property type="match status" value="1"/>
</dbReference>
<feature type="compositionally biased region" description="Low complexity" evidence="1">
    <location>
        <begin position="258"/>
        <end position="271"/>
    </location>
</feature>
<name>A0ABW4X5Y3_9ACTN</name>
<dbReference type="RefSeq" id="WP_376871355.1">
    <property type="nucleotide sequence ID" value="NZ_JBHUHP010000001.1"/>
</dbReference>
<protein>
    <submittedName>
        <fullName evidence="2">DNA N-6-adenine-methyltransferase</fullName>
    </submittedName>
</protein>
<organism evidence="2 3">
    <name type="scientific">Blastococcus deserti</name>
    <dbReference type="NCBI Taxonomy" id="2259033"/>
    <lineage>
        <taxon>Bacteria</taxon>
        <taxon>Bacillati</taxon>
        <taxon>Actinomycetota</taxon>
        <taxon>Actinomycetes</taxon>
        <taxon>Geodermatophilales</taxon>
        <taxon>Geodermatophilaceae</taxon>
        <taxon>Blastococcus</taxon>
    </lineage>
</organism>
<evidence type="ECO:0000256" key="1">
    <source>
        <dbReference type="SAM" id="MobiDB-lite"/>
    </source>
</evidence>
<dbReference type="EMBL" id="JBHUHP010000001">
    <property type="protein sequence ID" value="MFD2090459.1"/>
    <property type="molecule type" value="Genomic_DNA"/>
</dbReference>
<proteinExistence type="predicted"/>
<sequence length="369" mass="38115">MTATGTTTSTFSSVLFSSKSDNWPTPQDTYDPLHAEFGFVVDACASATNRKVEAYYGLDHTDPARRDGLAGDWAADAARLGGAVWMNPPYGRRITDMWVAKAAAAAAGATVVCLVPSRTGTKWFHDLVLANGAEVRFVKGRLKFGDATNSAPFDSLIVVFRPPTDSATTEEATAPAAVRAPLPAQATAGASAPRRHQDRAARGIDSTTTSPSPSTAARTVGPRDAAPHQPTVPTSQPGRGPGAVPDPRPEDASPAKEAATSPTGPAATAPHAGRERPLPGTVRATAAGSAPGVPEPAGGPQRDASPATRGRMTLSPFRPDVATSLHRRVGAGPNLRAGGHCNTARWAEASCLRSISTYVPRGAARRPAG</sequence>
<dbReference type="InterPro" id="IPR008593">
    <property type="entry name" value="Dam_MeTrfase"/>
</dbReference>
<evidence type="ECO:0000313" key="3">
    <source>
        <dbReference type="Proteomes" id="UP001597402"/>
    </source>
</evidence>
<dbReference type="Proteomes" id="UP001597402">
    <property type="component" value="Unassembled WGS sequence"/>
</dbReference>
<accession>A0ABW4X5Y3</accession>
<gene>
    <name evidence="2" type="ORF">ACFSHS_02625</name>
</gene>
<comment type="caution">
    <text evidence="2">The sequence shown here is derived from an EMBL/GenBank/DDBJ whole genome shotgun (WGS) entry which is preliminary data.</text>
</comment>
<reference evidence="3" key="1">
    <citation type="journal article" date="2019" name="Int. J. Syst. Evol. Microbiol.">
        <title>The Global Catalogue of Microorganisms (GCM) 10K type strain sequencing project: providing services to taxonomists for standard genome sequencing and annotation.</title>
        <authorList>
            <consortium name="The Broad Institute Genomics Platform"/>
            <consortium name="The Broad Institute Genome Sequencing Center for Infectious Disease"/>
            <person name="Wu L."/>
            <person name="Ma J."/>
        </authorList>
    </citation>
    <scope>NUCLEOTIDE SEQUENCE [LARGE SCALE GENOMIC DNA]</scope>
    <source>
        <strain evidence="3">JCM 3338</strain>
    </source>
</reference>
<evidence type="ECO:0000313" key="2">
    <source>
        <dbReference type="EMBL" id="MFD2090459.1"/>
    </source>
</evidence>
<feature type="compositionally biased region" description="Low complexity" evidence="1">
    <location>
        <begin position="206"/>
        <end position="215"/>
    </location>
</feature>